<proteinExistence type="predicted"/>
<keyword evidence="3" id="KW-1185">Reference proteome</keyword>
<feature type="transmembrane region" description="Helical" evidence="1">
    <location>
        <begin position="82"/>
        <end position="105"/>
    </location>
</feature>
<dbReference type="PANTHER" id="PTHR39165">
    <property type="entry name" value="IG HYPOTHETICAL 17883"/>
    <property type="match status" value="1"/>
</dbReference>
<dbReference type="InterPro" id="IPR007403">
    <property type="entry name" value="DUF456"/>
</dbReference>
<dbReference type="RefSeq" id="WP_069859632.1">
    <property type="nucleotide sequence ID" value="NZ_BDFE01000017.1"/>
</dbReference>
<comment type="caution">
    <text evidence="2">The sequence shown here is derived from an EMBL/GenBank/DDBJ whole genome shotgun (WGS) entry which is preliminary data.</text>
</comment>
<feature type="transmembrane region" description="Helical" evidence="1">
    <location>
        <begin position="45"/>
        <end position="70"/>
    </location>
</feature>
<evidence type="ECO:0000313" key="3">
    <source>
        <dbReference type="Proteomes" id="UP000095200"/>
    </source>
</evidence>
<dbReference type="EMBL" id="BDFE01000017">
    <property type="protein sequence ID" value="GAU09400.1"/>
    <property type="molecule type" value="Genomic_DNA"/>
</dbReference>
<keyword evidence="1" id="KW-1133">Transmembrane helix</keyword>
<gene>
    <name evidence="2" type="ORF">DPF_2126</name>
</gene>
<dbReference type="AlphaFoldDB" id="A0A194AJI5"/>
<dbReference type="Proteomes" id="UP000095200">
    <property type="component" value="Unassembled WGS sequence"/>
</dbReference>
<keyword evidence="1" id="KW-0472">Membrane</keyword>
<accession>A0A194AJI5</accession>
<dbReference type="Pfam" id="PF04306">
    <property type="entry name" value="DUF456"/>
    <property type="match status" value="1"/>
</dbReference>
<feature type="transmembrane region" description="Helical" evidence="1">
    <location>
        <begin position="142"/>
        <end position="160"/>
    </location>
</feature>
<evidence type="ECO:0000313" key="2">
    <source>
        <dbReference type="EMBL" id="GAU09400.1"/>
    </source>
</evidence>
<dbReference type="PANTHER" id="PTHR39165:SF1">
    <property type="entry name" value="DUF456 DOMAIN-CONTAINING PROTEIN"/>
    <property type="match status" value="1"/>
</dbReference>
<evidence type="ECO:0008006" key="4">
    <source>
        <dbReference type="Google" id="ProtNLM"/>
    </source>
</evidence>
<keyword evidence="1" id="KW-0812">Transmembrane</keyword>
<organism evidence="2 3">
    <name type="scientific">Desulfoplanes formicivorans</name>
    <dbReference type="NCBI Taxonomy" id="1592317"/>
    <lineage>
        <taxon>Bacteria</taxon>
        <taxon>Pseudomonadati</taxon>
        <taxon>Thermodesulfobacteriota</taxon>
        <taxon>Desulfovibrionia</taxon>
        <taxon>Desulfovibrionales</taxon>
        <taxon>Desulfoplanaceae</taxon>
        <taxon>Desulfoplanes</taxon>
    </lineage>
</organism>
<evidence type="ECO:0000256" key="1">
    <source>
        <dbReference type="SAM" id="Phobius"/>
    </source>
</evidence>
<protein>
    <recommendedName>
        <fullName evidence="4">DUF456 domain-containing protein</fullName>
    </recommendedName>
</protein>
<name>A0A194AJI5_9BACT</name>
<sequence length="165" mass="17333">MILAVLFVVLLVLSFCTHFLGLPGNWCILVLLGLWKWLHPGADMGWMFFTVLTCLALVGEGLEYMALFWSGKRSGGTKKGNVGAMLGAFVGAILGAPFFLGAGAIPGSFVGAYLGSLGLELLGGMRFDLASKAAVGAMWGKVFGLIVKMGLGGVMLWTGIPKLFA</sequence>
<dbReference type="STRING" id="1592317.DPF_2126"/>
<reference evidence="3" key="1">
    <citation type="submission" date="2016-06" db="EMBL/GenBank/DDBJ databases">
        <title>Draft genome sequence of Desulfoplanes formicivorans strain Pf12B.</title>
        <authorList>
            <person name="Watanabe M."/>
            <person name="Kojima H."/>
            <person name="Fukui M."/>
        </authorList>
    </citation>
    <scope>NUCLEOTIDE SEQUENCE [LARGE SCALE GENOMIC DNA]</scope>
    <source>
        <strain evidence="3">Pf12B</strain>
    </source>
</reference>